<evidence type="ECO:0000259" key="8">
    <source>
        <dbReference type="Pfam" id="PF13087"/>
    </source>
</evidence>
<dbReference type="PANTHER" id="PTHR43788">
    <property type="entry name" value="DNA2/NAM7 HELICASE FAMILY MEMBER"/>
    <property type="match status" value="1"/>
</dbReference>
<dbReference type="InterPro" id="IPR027417">
    <property type="entry name" value="P-loop_NTPase"/>
</dbReference>
<dbReference type="CDD" id="cd18808">
    <property type="entry name" value="SF1_C_Upf1"/>
    <property type="match status" value="1"/>
</dbReference>
<dbReference type="SUPFAM" id="SSF52540">
    <property type="entry name" value="P-loop containing nucleoside triphosphate hydrolases"/>
    <property type="match status" value="1"/>
</dbReference>
<accession>A0ABD4LKF6</accession>
<dbReference type="GO" id="GO:0005524">
    <property type="term" value="F:ATP binding"/>
    <property type="evidence" value="ECO:0007669"/>
    <property type="project" value="UniProtKB-KW"/>
</dbReference>
<keyword evidence="5" id="KW-0067">ATP-binding</keyword>
<keyword evidence="6" id="KW-0175">Coiled coil</keyword>
<evidence type="ECO:0000256" key="2">
    <source>
        <dbReference type="ARBA" id="ARBA00022741"/>
    </source>
</evidence>
<dbReference type="Gene3D" id="3.40.50.300">
    <property type="entry name" value="P-loop containing nucleotide triphosphate hydrolases"/>
    <property type="match status" value="3"/>
</dbReference>
<proteinExistence type="inferred from homology"/>
<evidence type="ECO:0000256" key="4">
    <source>
        <dbReference type="ARBA" id="ARBA00022806"/>
    </source>
</evidence>
<evidence type="ECO:0000256" key="6">
    <source>
        <dbReference type="SAM" id="Coils"/>
    </source>
</evidence>
<name>A0ABD4LKF6_BACCE</name>
<feature type="domain" description="DNA2/NAM7 helicase-like C-terminal" evidence="8">
    <location>
        <begin position="1080"/>
        <end position="1300"/>
    </location>
</feature>
<evidence type="ECO:0000256" key="5">
    <source>
        <dbReference type="ARBA" id="ARBA00022840"/>
    </source>
</evidence>
<dbReference type="InterPro" id="IPR050534">
    <property type="entry name" value="Coronavir_polyprotein_1ab"/>
</dbReference>
<sequence>MNQMIVSKVDENTVYPCYINFTNNALEHIAKLLGYRVQETPRNKQIEIVKTLLASQDTFFVHIEKASGQDEEELYIDLHFDTSKNPKLEAYSKTLNFYGVIKEDGLLIIGAKFLHKGIGQANNRRLTTQVRFFVNESIRSRQSLPAEIIESIKLLPVAREQSKLVKKRLESWEIYLDMIVNRAEQEEVLMDFSSAKLAENLRELIIYCPDLRGKVGNKKLRSATAKFVFGGDLTEGTEEIEEIVGRVRRFIFEKNLVEIELDEDYVEYARQNKWSPVSSGKVHISNYGELAQARRLRNGFRDLQNGVAQNPNLENLLFDEDPVKSKTGNVQHFEFKEAIQENLNKYQIEAVKGALAAEDIYLIQGPPGTGKTTVIAEICYQNAERGLKTLIASQSNLAVDNALSKLLDHPKVRILRKGRTQTIEEEGRKYIEENIAETWRAQTKDNIEQDISEIHKNVHEIKEKIKLNNNDIKLNEERLEFIKQKPSIEEGIQQLEEELSQYNVQVNSYQHTQRKIEKRRVGIEKRLISDEKEIQHIREILEHWSEENVWKNEKEKLEEEIENLNEKIIFVEKQKQFEQTIVQREKLEVRLSTLQADYLEVGKFVSEAKNMVYMQLNDFINGRKIRKRDLNSVEILQLQKKINNYLNMRHDGELDQERLDKEIRRSVDAVKQLDSIINKQERILAEYNYDIKLAREISRGYEQVNFNDVERRISQLGTSILSFNTLNIWETLFSKLKGKRPEKIEKLILEYREGMEISSFLSIEIKEKEKQLREFVELQNQLPELVTEIRNNLVDYYKYRMSEISNEVNELESNLEIIEGDLEQIDSALVEMESNNICVEEHLTIADLTIVRNDKEKELEELGSEKEFKQSLEKTLKTIEIEYQRNKELLLGVKETFTENQSAIVQIEASIMELHKKLTKENEMFEPIREVDVDKEKRSIARQKKKIESTIQMLHDEIIKLNNHLTIKREWLNMLGNAKDYDLKAIRNLYIRYANVIGITCVQSASKSFVEEYPDFDVVIIDEVSKATPPELLLPMLKGKKIILVGDHHQLPPLIGEETLEEVVEKIPDEVKKEEVKAYLKESLFERLFNSLSDEYKTTLRIQYRMHKDIMETITQFYEGKDGKASYGLSCGLENSDVQRDHQLEGEYVKRGQHIMWFDIPHEEEFFERQEAGMTSRYNDAEIKIILEVLRDINQAVEKGKEEGRISENEQKKIGIISFYGEQVRKLKHIVDDHRKDLPHLRFRIGTVDRFQGMESDVIIASFVRNHNKRNDDIGFLNEYRRLNVALSRAKELLVITGSSKMFTQKAKRIESKKMYTKVKEVVLDKNGMRDHKGYVK</sequence>
<reference evidence="9 10" key="1">
    <citation type="submission" date="2020-12" db="EMBL/GenBank/DDBJ databases">
        <title>Genome assembly for a thermostable protease producing Bacillus cereus MAKP1 strain isolated from chicken gut.</title>
        <authorList>
            <person name="Malaviya A."/>
        </authorList>
    </citation>
    <scope>NUCLEOTIDE SEQUENCE [LARGE SCALE GENOMIC DNA]</scope>
    <source>
        <strain evidence="9 10">MAKP1</strain>
    </source>
</reference>
<evidence type="ECO:0000313" key="10">
    <source>
        <dbReference type="Proteomes" id="UP000613452"/>
    </source>
</evidence>
<feature type="coiled-coil region" evidence="6">
    <location>
        <begin position="547"/>
        <end position="574"/>
    </location>
</feature>
<feature type="domain" description="DNA2/NAM7 helicase helicase" evidence="7">
    <location>
        <begin position="869"/>
        <end position="1055"/>
    </location>
</feature>
<evidence type="ECO:0000313" key="9">
    <source>
        <dbReference type="EMBL" id="MBK1610885.1"/>
    </source>
</evidence>
<organism evidence="9 10">
    <name type="scientific">Bacillus cereus</name>
    <dbReference type="NCBI Taxonomy" id="1396"/>
    <lineage>
        <taxon>Bacteria</taxon>
        <taxon>Bacillati</taxon>
        <taxon>Bacillota</taxon>
        <taxon>Bacilli</taxon>
        <taxon>Bacillales</taxon>
        <taxon>Bacillaceae</taxon>
        <taxon>Bacillus</taxon>
        <taxon>Bacillus cereus group</taxon>
    </lineage>
</organism>
<evidence type="ECO:0000256" key="3">
    <source>
        <dbReference type="ARBA" id="ARBA00022801"/>
    </source>
</evidence>
<dbReference type="InterPro" id="IPR047187">
    <property type="entry name" value="SF1_C_Upf1"/>
</dbReference>
<dbReference type="GO" id="GO:0004386">
    <property type="term" value="F:helicase activity"/>
    <property type="evidence" value="ECO:0007669"/>
    <property type="project" value="UniProtKB-KW"/>
</dbReference>
<dbReference type="InterPro" id="IPR041677">
    <property type="entry name" value="DNA2/NAM7_AAA_11"/>
</dbReference>
<dbReference type="Pfam" id="PF13087">
    <property type="entry name" value="AAA_12"/>
    <property type="match status" value="1"/>
</dbReference>
<evidence type="ECO:0000259" key="7">
    <source>
        <dbReference type="Pfam" id="PF13086"/>
    </source>
</evidence>
<keyword evidence="2" id="KW-0547">Nucleotide-binding</keyword>
<dbReference type="InterPro" id="IPR041679">
    <property type="entry name" value="DNA2/NAM7-like_C"/>
</dbReference>
<comment type="caution">
    <text evidence="9">The sequence shown here is derived from an EMBL/GenBank/DDBJ whole genome shotgun (WGS) entry which is preliminary data.</text>
</comment>
<comment type="similarity">
    <text evidence="1">Belongs to the DNA2/NAM7 helicase family.</text>
</comment>
<gene>
    <name evidence="9" type="ORF">JCR31_23570</name>
</gene>
<keyword evidence="4" id="KW-0347">Helicase</keyword>
<dbReference type="Pfam" id="PF13086">
    <property type="entry name" value="AAA_11"/>
    <property type="match status" value="2"/>
</dbReference>
<keyword evidence="3" id="KW-0378">Hydrolase</keyword>
<dbReference type="RefSeq" id="WP_200152420.1">
    <property type="nucleotide sequence ID" value="NZ_AP022934.1"/>
</dbReference>
<dbReference type="Proteomes" id="UP000613452">
    <property type="component" value="Unassembled WGS sequence"/>
</dbReference>
<feature type="coiled-coil region" evidence="6">
    <location>
        <begin position="801"/>
        <end position="889"/>
    </location>
</feature>
<feature type="domain" description="DNA2/NAM7 helicase helicase" evidence="7">
    <location>
        <begin position="342"/>
        <end position="538"/>
    </location>
</feature>
<feature type="coiled-coil region" evidence="6">
    <location>
        <begin position="444"/>
        <end position="512"/>
    </location>
</feature>
<dbReference type="EMBL" id="JAEFBZ010000001">
    <property type="protein sequence ID" value="MBK1610885.1"/>
    <property type="molecule type" value="Genomic_DNA"/>
</dbReference>
<protein>
    <submittedName>
        <fullName evidence="9">AAA family ATPase</fullName>
    </submittedName>
</protein>
<dbReference type="GO" id="GO:0016787">
    <property type="term" value="F:hydrolase activity"/>
    <property type="evidence" value="ECO:0007669"/>
    <property type="project" value="UniProtKB-KW"/>
</dbReference>
<dbReference type="PANTHER" id="PTHR43788:SF8">
    <property type="entry name" value="DNA-BINDING PROTEIN SMUBP-2"/>
    <property type="match status" value="1"/>
</dbReference>
<evidence type="ECO:0000256" key="1">
    <source>
        <dbReference type="ARBA" id="ARBA00007913"/>
    </source>
</evidence>